<comment type="subcellular location">
    <subcellularLocation>
        <location evidence="1">Nucleus</location>
    </subcellularLocation>
</comment>
<accession>A0A7J6V1T9</accession>
<feature type="compositionally biased region" description="Basic and acidic residues" evidence="4">
    <location>
        <begin position="337"/>
        <end position="371"/>
    </location>
</feature>
<dbReference type="Pfam" id="PF12656">
    <property type="entry name" value="G-patch_2"/>
    <property type="match status" value="1"/>
</dbReference>
<dbReference type="AlphaFoldDB" id="A0A7J6V1T9"/>
<evidence type="ECO:0000256" key="1">
    <source>
        <dbReference type="ARBA" id="ARBA00004123"/>
    </source>
</evidence>
<name>A0A7J6V1T9_THATH</name>
<evidence type="ECO:0000313" key="7">
    <source>
        <dbReference type="Proteomes" id="UP000554482"/>
    </source>
</evidence>
<reference evidence="6 7" key="1">
    <citation type="submission" date="2020-06" db="EMBL/GenBank/DDBJ databases">
        <title>Transcriptomic and genomic resources for Thalictrum thalictroides and T. hernandezii: Facilitating candidate gene discovery in an emerging model plant lineage.</title>
        <authorList>
            <person name="Arias T."/>
            <person name="Riano-Pachon D.M."/>
            <person name="Di Stilio V.S."/>
        </authorList>
    </citation>
    <scope>NUCLEOTIDE SEQUENCE [LARGE SCALE GENOMIC DNA]</scope>
    <source>
        <strain evidence="7">cv. WT478/WT964</strain>
        <tissue evidence="6">Leaves</tissue>
    </source>
</reference>
<keyword evidence="3" id="KW-0539">Nucleus</keyword>
<gene>
    <name evidence="6" type="ORF">FRX31_032254</name>
</gene>
<dbReference type="Gene3D" id="2.30.30.140">
    <property type="match status" value="1"/>
</dbReference>
<dbReference type="Pfam" id="PF25088">
    <property type="entry name" value="GPKOW_C"/>
    <property type="match status" value="1"/>
</dbReference>
<comment type="caution">
    <text evidence="6">The sequence shown here is derived from an EMBL/GenBank/DDBJ whole genome shotgun (WGS) entry which is preliminary data.</text>
</comment>
<dbReference type="OrthoDB" id="5577072at2759"/>
<dbReference type="PANTHER" id="PTHR15818">
    <property type="entry name" value="G PATCH AND KOW-CONTAINING"/>
    <property type="match status" value="1"/>
</dbReference>
<dbReference type="InterPro" id="IPR045166">
    <property type="entry name" value="Spp2-like"/>
</dbReference>
<keyword evidence="7" id="KW-1185">Reference proteome</keyword>
<proteinExistence type="inferred from homology"/>
<dbReference type="SMART" id="SM00443">
    <property type="entry name" value="G_patch"/>
    <property type="match status" value="1"/>
</dbReference>
<dbReference type="GO" id="GO:0000398">
    <property type="term" value="P:mRNA splicing, via spliceosome"/>
    <property type="evidence" value="ECO:0007669"/>
    <property type="project" value="InterPro"/>
</dbReference>
<comment type="similarity">
    <text evidence="2">Belongs to the MOS2 family.</text>
</comment>
<feature type="domain" description="G-patch" evidence="5">
    <location>
        <begin position="170"/>
        <end position="216"/>
    </location>
</feature>
<dbReference type="InterPro" id="IPR000467">
    <property type="entry name" value="G_patch_dom"/>
</dbReference>
<evidence type="ECO:0000259" key="5">
    <source>
        <dbReference type="PROSITE" id="PS50174"/>
    </source>
</evidence>
<evidence type="ECO:0000256" key="4">
    <source>
        <dbReference type="SAM" id="MobiDB-lite"/>
    </source>
</evidence>
<dbReference type="EMBL" id="JABWDY010040375">
    <property type="protein sequence ID" value="KAF5178155.1"/>
    <property type="molecule type" value="Genomic_DNA"/>
</dbReference>
<dbReference type="PANTHER" id="PTHR15818:SF2">
    <property type="entry name" value="G-PATCH DOMAIN AND KOW MOTIFS-CONTAINING PROTEIN"/>
    <property type="match status" value="1"/>
</dbReference>
<protein>
    <submittedName>
        <fullName evidence="6">Mos2</fullName>
    </submittedName>
</protein>
<feature type="region of interest" description="Disordered" evidence="4">
    <location>
        <begin position="1"/>
        <end position="62"/>
    </location>
</feature>
<organism evidence="6 7">
    <name type="scientific">Thalictrum thalictroides</name>
    <name type="common">Rue-anemone</name>
    <name type="synonym">Anemone thalictroides</name>
    <dbReference type="NCBI Taxonomy" id="46969"/>
    <lineage>
        <taxon>Eukaryota</taxon>
        <taxon>Viridiplantae</taxon>
        <taxon>Streptophyta</taxon>
        <taxon>Embryophyta</taxon>
        <taxon>Tracheophyta</taxon>
        <taxon>Spermatophyta</taxon>
        <taxon>Magnoliopsida</taxon>
        <taxon>Ranunculales</taxon>
        <taxon>Ranunculaceae</taxon>
        <taxon>Thalictroideae</taxon>
        <taxon>Thalictrum</taxon>
    </lineage>
</organism>
<evidence type="ECO:0000256" key="2">
    <source>
        <dbReference type="ARBA" id="ARBA00010966"/>
    </source>
</evidence>
<evidence type="ECO:0000256" key="3">
    <source>
        <dbReference type="ARBA" id="ARBA00023242"/>
    </source>
</evidence>
<dbReference type="PROSITE" id="PS50174">
    <property type="entry name" value="G_PATCH"/>
    <property type="match status" value="1"/>
</dbReference>
<dbReference type="SMART" id="SM00739">
    <property type="entry name" value="KOW"/>
    <property type="match status" value="2"/>
</dbReference>
<dbReference type="Pfam" id="PF00467">
    <property type="entry name" value="KOW"/>
    <property type="match status" value="1"/>
</dbReference>
<dbReference type="GO" id="GO:0003676">
    <property type="term" value="F:nucleic acid binding"/>
    <property type="evidence" value="ECO:0007669"/>
    <property type="project" value="InterPro"/>
</dbReference>
<dbReference type="InterPro" id="IPR005824">
    <property type="entry name" value="KOW"/>
</dbReference>
<dbReference type="GO" id="GO:0005681">
    <property type="term" value="C:spliceosomal complex"/>
    <property type="evidence" value="ECO:0007669"/>
    <property type="project" value="TreeGrafter"/>
</dbReference>
<dbReference type="Proteomes" id="UP000554482">
    <property type="component" value="Unassembled WGS sequence"/>
</dbReference>
<feature type="compositionally biased region" description="Low complexity" evidence="4">
    <location>
        <begin position="8"/>
        <end position="41"/>
    </location>
</feature>
<sequence length="519" mass="57577">MEAPPPSKLSFSLPSSKSNTNNKRPSSSSSNFPFEETNSSSQQHEFVTEFDPSKTLTPHESNTHVIPRLQNTWNPYKNMKNLDIPIRSASDDPDLRFEVEAPTTIAHDSSIVYGLNLRSGGGDKLKKNSPPSGLADKQRSVENIILQKYKEDMMTLPEDRGLEEFDDVPVEGFGAALLKSYGWSEGKGIGKNAKEDVKVVQYVRRADKEGIGFQPSSNTTDDNKGGKPGQKKHHLVAPTGPDGKTRHVVGIDDKLVPREFKGIHVGKMVRVVTGRHVGLKGKVLEKYDSHSASSVVVLKLIRSDEEVTVGIKEVAELGSVDEELCLEDLKVKDNLRKMERRGSSSHRDERKMNGDRYDRETVKKRNRDEGGSIKQAKYSNRTVYGSNTKDHDKKAPPVSWLASHIRVRIISKDLKGGKLYLKKGEVLDVVGPDTCDISLDESKELLQGVNQDILETAVPKRGGPVLILYGKHKGTFGYLVERNMEKETGVVQDADSHSLLDVHLEQIAEYIGDPSCIGY</sequence>
<dbReference type="InterPro" id="IPR026822">
    <property type="entry name" value="Spp2/MOS2_G-patch"/>
</dbReference>
<feature type="region of interest" description="Disordered" evidence="4">
    <location>
        <begin position="337"/>
        <end position="396"/>
    </location>
</feature>
<evidence type="ECO:0000313" key="6">
    <source>
        <dbReference type="EMBL" id="KAF5178155.1"/>
    </source>
</evidence>
<feature type="region of interest" description="Disordered" evidence="4">
    <location>
        <begin position="210"/>
        <end position="244"/>
    </location>
</feature>
<feature type="compositionally biased region" description="Polar residues" evidence="4">
    <location>
        <begin position="377"/>
        <end position="387"/>
    </location>
</feature>